<evidence type="ECO:0000313" key="3">
    <source>
        <dbReference type="EMBL" id="MBM7414257.1"/>
    </source>
</evidence>
<feature type="domain" description="Erythromycin biosynthesis protein CIII-like C-terminal" evidence="2">
    <location>
        <begin position="305"/>
        <end position="420"/>
    </location>
</feature>
<dbReference type="InterPro" id="IPR010610">
    <property type="entry name" value="EryCIII-like_C"/>
</dbReference>
<reference evidence="3 4" key="1">
    <citation type="submission" date="2021-01" db="EMBL/GenBank/DDBJ databases">
        <title>Genomics of switchgrass bacterial isolates.</title>
        <authorList>
            <person name="Shade A."/>
        </authorList>
    </citation>
    <scope>NUCLEOTIDE SEQUENCE [LARGE SCALE GENOMIC DNA]</scope>
    <source>
        <strain evidence="3 4">PvP111</strain>
    </source>
</reference>
<evidence type="ECO:0000259" key="1">
    <source>
        <dbReference type="Pfam" id="PF03033"/>
    </source>
</evidence>
<organism evidence="3 4">
    <name type="scientific">Rhodococcoides corynebacterioides</name>
    <dbReference type="NCBI Taxonomy" id="53972"/>
    <lineage>
        <taxon>Bacteria</taxon>
        <taxon>Bacillati</taxon>
        <taxon>Actinomycetota</taxon>
        <taxon>Actinomycetes</taxon>
        <taxon>Mycobacteriales</taxon>
        <taxon>Nocardiaceae</taxon>
        <taxon>Rhodococcoides</taxon>
    </lineage>
</organism>
<dbReference type="InterPro" id="IPR002213">
    <property type="entry name" value="UDP_glucos_trans"/>
</dbReference>
<proteinExistence type="predicted"/>
<dbReference type="InterPro" id="IPR004276">
    <property type="entry name" value="GlycoTrans_28_N"/>
</dbReference>
<dbReference type="SUPFAM" id="SSF53756">
    <property type="entry name" value="UDP-Glycosyltransferase/glycogen phosphorylase"/>
    <property type="match status" value="1"/>
</dbReference>
<dbReference type="CDD" id="cd03784">
    <property type="entry name" value="GT1_Gtf-like"/>
    <property type="match status" value="1"/>
</dbReference>
<dbReference type="Pfam" id="PF06722">
    <property type="entry name" value="EryCIII-like_C"/>
    <property type="match status" value="1"/>
</dbReference>
<dbReference type="PANTHER" id="PTHR48050:SF13">
    <property type="entry name" value="STEROL 3-BETA-GLUCOSYLTRANSFERASE UGT80A2"/>
    <property type="match status" value="1"/>
</dbReference>
<dbReference type="RefSeq" id="WP_204867046.1">
    <property type="nucleotide sequence ID" value="NZ_JAFBBK010000001.1"/>
</dbReference>
<evidence type="ECO:0000313" key="4">
    <source>
        <dbReference type="Proteomes" id="UP000703038"/>
    </source>
</evidence>
<comment type="caution">
    <text evidence="3">The sequence shown here is derived from an EMBL/GenBank/DDBJ whole genome shotgun (WGS) entry which is preliminary data.</text>
</comment>
<protein>
    <submittedName>
        <fullName evidence="3">UDP:flavonoid glycosyltransferase YjiC (YdhE family)</fullName>
    </submittedName>
</protein>
<accession>A0ABS2KQN4</accession>
<dbReference type="EMBL" id="JAFBBK010000001">
    <property type="protein sequence ID" value="MBM7414257.1"/>
    <property type="molecule type" value="Genomic_DNA"/>
</dbReference>
<keyword evidence="4" id="KW-1185">Reference proteome</keyword>
<dbReference type="Gene3D" id="3.40.50.2000">
    <property type="entry name" value="Glycogen Phosphorylase B"/>
    <property type="match status" value="2"/>
</dbReference>
<name>A0ABS2KQN4_9NOCA</name>
<evidence type="ECO:0000259" key="2">
    <source>
        <dbReference type="Pfam" id="PF06722"/>
    </source>
</evidence>
<sequence length="445" mass="46025">MQVTLAFQGSRGDVQPGVVLATELERRGHRVVLAVPPNLVAFAASAGLDARPCGVDTAELLTSPLVTRDMASRNPRRRLAAVTAVTVAGGRAARAALTDLADGSDVLVGSSVGQESAYDVAEVHSIPYTPLHFCPVRSNGVASVAPVPSALPAFVHRAAWWALETALWRASRGAHTTLRAELGLPPLTSSVAGALARSGVTEIQGYDAALFPGLAEEWGPARPLTGFLHPDADTRAAVQQAAPVTDGLDTWLHAGTPPVYIGFGSMTVPGGAALLDELVAAVRRAGRRVLLVGGWDDRLLRDSAPGSGEFGDDILSVSAVDHTAVLPLCEAVVHHGGAGSTAAGLRAGRPTLVCHVGADQPLWGRRVVASGVGASVAARSVSPTSLDDALARALHPRTRSAAERLANALVSPTDAVRRCADLVEAAAHRRTVPLHSTASRTETSR</sequence>
<dbReference type="Pfam" id="PF03033">
    <property type="entry name" value="Glyco_transf_28"/>
    <property type="match status" value="1"/>
</dbReference>
<feature type="domain" description="Glycosyltransferase family 28 N-terminal" evidence="1">
    <location>
        <begin position="3"/>
        <end position="60"/>
    </location>
</feature>
<dbReference type="Proteomes" id="UP000703038">
    <property type="component" value="Unassembled WGS sequence"/>
</dbReference>
<dbReference type="PANTHER" id="PTHR48050">
    <property type="entry name" value="STEROL 3-BETA-GLUCOSYLTRANSFERASE"/>
    <property type="match status" value="1"/>
</dbReference>
<gene>
    <name evidence="3" type="ORF">JOE42_000990</name>
</gene>
<dbReference type="InterPro" id="IPR050426">
    <property type="entry name" value="Glycosyltransferase_28"/>
</dbReference>